<dbReference type="InterPro" id="IPR051464">
    <property type="entry name" value="Peptidase_M42_aminopept"/>
</dbReference>
<dbReference type="EMBL" id="UOFU01000118">
    <property type="protein sequence ID" value="VAW97437.1"/>
    <property type="molecule type" value="Genomic_DNA"/>
</dbReference>
<evidence type="ECO:0000313" key="3">
    <source>
        <dbReference type="EMBL" id="VAW97437.1"/>
    </source>
</evidence>
<gene>
    <name evidence="3" type="ORF">MNBD_GAMMA20-574</name>
</gene>
<keyword evidence="1" id="KW-0479">Metal-binding</keyword>
<dbReference type="Gene3D" id="3.40.630.10">
    <property type="entry name" value="Zn peptidases"/>
    <property type="match status" value="2"/>
</dbReference>
<dbReference type="Pfam" id="PF05343">
    <property type="entry name" value="Peptidase_M42"/>
    <property type="match status" value="1"/>
</dbReference>
<dbReference type="InterPro" id="IPR008007">
    <property type="entry name" value="Peptidase_M42"/>
</dbReference>
<dbReference type="PANTHER" id="PTHR32481">
    <property type="entry name" value="AMINOPEPTIDASE"/>
    <property type="match status" value="1"/>
</dbReference>
<keyword evidence="2" id="KW-0378">Hydrolase</keyword>
<evidence type="ECO:0008006" key="4">
    <source>
        <dbReference type="Google" id="ProtNLM"/>
    </source>
</evidence>
<proteinExistence type="predicted"/>
<evidence type="ECO:0000256" key="1">
    <source>
        <dbReference type="ARBA" id="ARBA00022723"/>
    </source>
</evidence>
<dbReference type="GO" id="GO:0046872">
    <property type="term" value="F:metal ion binding"/>
    <property type="evidence" value="ECO:0007669"/>
    <property type="project" value="UniProtKB-KW"/>
</dbReference>
<name>A0A3B1AD46_9ZZZZ</name>
<dbReference type="GO" id="GO:0016787">
    <property type="term" value="F:hydrolase activity"/>
    <property type="evidence" value="ECO:0007669"/>
    <property type="project" value="UniProtKB-KW"/>
</dbReference>
<accession>A0A3B1AD46</accession>
<organism evidence="3">
    <name type="scientific">hydrothermal vent metagenome</name>
    <dbReference type="NCBI Taxonomy" id="652676"/>
    <lineage>
        <taxon>unclassified sequences</taxon>
        <taxon>metagenomes</taxon>
        <taxon>ecological metagenomes</taxon>
    </lineage>
</organism>
<sequence>MLTTTRQQLLKDILSQPTAPFREVHVLRCVSAHLQRAGVPCCEDPIGNLLVGVDSRAAYRRLLRERSEQPVRLFIAHMDHPGFQGVRWLDEKRLAVKWLGGSPTEHLAGAGVWLSDGEKMREEGCLRKVKLLKQGWAMDSAVVQLKRKRASGQPARQLFGGLQFRAPYWRSGKRIYARAVDDLAGVFVIVSTAIDLFKRGKASHPPFLGLLTRAEEVGFVGAVRHFDLGWLDERRRPLVCVSLEASRTLPGARIGKGPVVRLGDRRTTFDPGGMRLLSDLAERLLPGRHQRRIMDGGACEATAATAWGIPTIGLTLPLGNYHNQCFDGGMDCLKAQGPAPEFVHCDDIDGLLRLCRGLMRPGLAWQAPWAGTQARLRKNAQRLKGYT</sequence>
<evidence type="ECO:0000256" key="2">
    <source>
        <dbReference type="ARBA" id="ARBA00022801"/>
    </source>
</evidence>
<dbReference type="PANTHER" id="PTHR32481:SF0">
    <property type="entry name" value="AMINOPEPTIDASE YPDE-RELATED"/>
    <property type="match status" value="1"/>
</dbReference>
<reference evidence="3" key="1">
    <citation type="submission" date="2018-06" db="EMBL/GenBank/DDBJ databases">
        <authorList>
            <person name="Zhirakovskaya E."/>
        </authorList>
    </citation>
    <scope>NUCLEOTIDE SEQUENCE</scope>
</reference>
<dbReference type="AlphaFoldDB" id="A0A3B1AD46"/>
<protein>
    <recommendedName>
        <fullName evidence="4">Deblocking aminopeptidase</fullName>
    </recommendedName>
</protein>
<dbReference type="SUPFAM" id="SSF53187">
    <property type="entry name" value="Zn-dependent exopeptidases"/>
    <property type="match status" value="1"/>
</dbReference>